<dbReference type="AlphaFoldDB" id="A0A2Z7DCF1"/>
<dbReference type="Proteomes" id="UP000250235">
    <property type="component" value="Unassembled WGS sequence"/>
</dbReference>
<proteinExistence type="predicted"/>
<keyword evidence="2" id="KW-1185">Reference proteome</keyword>
<accession>A0A2Z7DCF1</accession>
<organism evidence="1 2">
    <name type="scientific">Dorcoceras hygrometricum</name>
    <dbReference type="NCBI Taxonomy" id="472368"/>
    <lineage>
        <taxon>Eukaryota</taxon>
        <taxon>Viridiplantae</taxon>
        <taxon>Streptophyta</taxon>
        <taxon>Embryophyta</taxon>
        <taxon>Tracheophyta</taxon>
        <taxon>Spermatophyta</taxon>
        <taxon>Magnoliopsida</taxon>
        <taxon>eudicotyledons</taxon>
        <taxon>Gunneridae</taxon>
        <taxon>Pentapetalae</taxon>
        <taxon>asterids</taxon>
        <taxon>lamiids</taxon>
        <taxon>Lamiales</taxon>
        <taxon>Gesneriaceae</taxon>
        <taxon>Didymocarpoideae</taxon>
        <taxon>Trichosporeae</taxon>
        <taxon>Loxocarpinae</taxon>
        <taxon>Dorcoceras</taxon>
    </lineage>
</organism>
<protein>
    <submittedName>
        <fullName evidence="1">Uncharacterized protein</fullName>
    </submittedName>
</protein>
<dbReference type="EMBL" id="KQ987272">
    <property type="protein sequence ID" value="KZV57519.1"/>
    <property type="molecule type" value="Genomic_DNA"/>
</dbReference>
<reference evidence="1 2" key="1">
    <citation type="journal article" date="2015" name="Proc. Natl. Acad. Sci. U.S.A.">
        <title>The resurrection genome of Boea hygrometrica: A blueprint for survival of dehydration.</title>
        <authorList>
            <person name="Xiao L."/>
            <person name="Yang G."/>
            <person name="Zhang L."/>
            <person name="Yang X."/>
            <person name="Zhao S."/>
            <person name="Ji Z."/>
            <person name="Zhou Q."/>
            <person name="Hu M."/>
            <person name="Wang Y."/>
            <person name="Chen M."/>
            <person name="Xu Y."/>
            <person name="Jin H."/>
            <person name="Xiao X."/>
            <person name="Hu G."/>
            <person name="Bao F."/>
            <person name="Hu Y."/>
            <person name="Wan P."/>
            <person name="Li L."/>
            <person name="Deng X."/>
            <person name="Kuang T."/>
            <person name="Xiang C."/>
            <person name="Zhu J.K."/>
            <person name="Oliver M.J."/>
            <person name="He Y."/>
        </authorList>
    </citation>
    <scope>NUCLEOTIDE SEQUENCE [LARGE SCALE GENOMIC DNA]</scope>
    <source>
        <strain evidence="2">cv. XS01</strain>
    </source>
</reference>
<name>A0A2Z7DCF1_9LAMI</name>
<evidence type="ECO:0000313" key="1">
    <source>
        <dbReference type="EMBL" id="KZV57519.1"/>
    </source>
</evidence>
<sequence>MLVEDIVARADPCNSSTSKELEHGFKFPDDVMICTFATVSKMILNVWQRSFVTVRCWLFKMTDLYEGRAGLVRALFWFDKLS</sequence>
<evidence type="ECO:0000313" key="2">
    <source>
        <dbReference type="Proteomes" id="UP000250235"/>
    </source>
</evidence>
<gene>
    <name evidence="1" type="ORF">F511_33425</name>
</gene>